<evidence type="ECO:0000313" key="3">
    <source>
        <dbReference type="Proteomes" id="UP001396334"/>
    </source>
</evidence>
<dbReference type="PROSITE" id="PS51746">
    <property type="entry name" value="PPM_2"/>
    <property type="match status" value="1"/>
</dbReference>
<gene>
    <name evidence="2" type="ORF">V6N11_043307</name>
</gene>
<dbReference type="InterPro" id="IPR015655">
    <property type="entry name" value="PP2C"/>
</dbReference>
<accession>A0ABR2QZ54</accession>
<dbReference type="InterPro" id="IPR001932">
    <property type="entry name" value="PPM-type_phosphatase-like_dom"/>
</dbReference>
<sequence length="121" mass="13414">MALVEEIESVKEYQSNASIKDSYQDLWKKAFASCFVKVDAEIGGQADQELVAPEIVDSTDVVALICSSIMIVANCGDFRAVLCCVKEPMVLSVDHKPNREDEYERIEATAGKVIQWNGKQI</sequence>
<dbReference type="PANTHER" id="PTHR47992">
    <property type="entry name" value="PROTEIN PHOSPHATASE"/>
    <property type="match status" value="1"/>
</dbReference>
<dbReference type="EMBL" id="JBBPBN010000030">
    <property type="protein sequence ID" value="KAK9005888.1"/>
    <property type="molecule type" value="Genomic_DNA"/>
</dbReference>
<dbReference type="Gene3D" id="3.60.40.10">
    <property type="entry name" value="PPM-type phosphatase domain"/>
    <property type="match status" value="1"/>
</dbReference>
<feature type="domain" description="PPM-type phosphatase" evidence="1">
    <location>
        <begin position="1"/>
        <end position="121"/>
    </location>
</feature>
<reference evidence="2 3" key="1">
    <citation type="journal article" date="2024" name="G3 (Bethesda)">
        <title>Genome assembly of Hibiscus sabdariffa L. provides insights into metabolisms of medicinal natural products.</title>
        <authorList>
            <person name="Kim T."/>
        </authorList>
    </citation>
    <scope>NUCLEOTIDE SEQUENCE [LARGE SCALE GENOMIC DNA]</scope>
    <source>
        <strain evidence="2">TK-2024</strain>
        <tissue evidence="2">Old leaves</tissue>
    </source>
</reference>
<name>A0ABR2QZ54_9ROSI</name>
<keyword evidence="3" id="KW-1185">Reference proteome</keyword>
<proteinExistence type="predicted"/>
<dbReference type="InterPro" id="IPR036457">
    <property type="entry name" value="PPM-type-like_dom_sf"/>
</dbReference>
<dbReference type="SUPFAM" id="SSF81606">
    <property type="entry name" value="PP2C-like"/>
    <property type="match status" value="1"/>
</dbReference>
<evidence type="ECO:0000259" key="1">
    <source>
        <dbReference type="PROSITE" id="PS51746"/>
    </source>
</evidence>
<dbReference type="Pfam" id="PF00481">
    <property type="entry name" value="PP2C"/>
    <property type="match status" value="1"/>
</dbReference>
<evidence type="ECO:0000313" key="2">
    <source>
        <dbReference type="EMBL" id="KAK9005888.1"/>
    </source>
</evidence>
<dbReference type="CDD" id="cd00143">
    <property type="entry name" value="PP2Cc"/>
    <property type="match status" value="1"/>
</dbReference>
<organism evidence="2 3">
    <name type="scientific">Hibiscus sabdariffa</name>
    <name type="common">roselle</name>
    <dbReference type="NCBI Taxonomy" id="183260"/>
    <lineage>
        <taxon>Eukaryota</taxon>
        <taxon>Viridiplantae</taxon>
        <taxon>Streptophyta</taxon>
        <taxon>Embryophyta</taxon>
        <taxon>Tracheophyta</taxon>
        <taxon>Spermatophyta</taxon>
        <taxon>Magnoliopsida</taxon>
        <taxon>eudicotyledons</taxon>
        <taxon>Gunneridae</taxon>
        <taxon>Pentapetalae</taxon>
        <taxon>rosids</taxon>
        <taxon>malvids</taxon>
        <taxon>Malvales</taxon>
        <taxon>Malvaceae</taxon>
        <taxon>Malvoideae</taxon>
        <taxon>Hibiscus</taxon>
    </lineage>
</organism>
<dbReference type="Proteomes" id="UP001396334">
    <property type="component" value="Unassembled WGS sequence"/>
</dbReference>
<comment type="caution">
    <text evidence="2">The sequence shown here is derived from an EMBL/GenBank/DDBJ whole genome shotgun (WGS) entry which is preliminary data.</text>
</comment>
<protein>
    <recommendedName>
        <fullName evidence="1">PPM-type phosphatase domain-containing protein</fullName>
    </recommendedName>
</protein>